<keyword evidence="3 5" id="KW-0238">DNA-binding</keyword>
<dbReference type="PRINTS" id="PR00046">
    <property type="entry name" value="SIGMA70FCT"/>
</dbReference>
<dbReference type="Pfam" id="PF04545">
    <property type="entry name" value="Sigma70_r4"/>
    <property type="match status" value="1"/>
</dbReference>
<feature type="domain" description="RNA polymerase sigma-70" evidence="6">
    <location>
        <begin position="115"/>
        <end position="128"/>
    </location>
</feature>
<evidence type="ECO:0000259" key="7">
    <source>
        <dbReference type="PROSITE" id="PS00716"/>
    </source>
</evidence>
<dbReference type="InterPro" id="IPR036388">
    <property type="entry name" value="WH-like_DNA-bd_sf"/>
</dbReference>
<evidence type="ECO:0000313" key="8">
    <source>
        <dbReference type="EMBL" id="MBP2194480.1"/>
    </source>
</evidence>
<dbReference type="Gene3D" id="1.20.120.1810">
    <property type="match status" value="2"/>
</dbReference>
<dbReference type="PROSITE" id="PS00716">
    <property type="entry name" value="SIGMA70_2"/>
    <property type="match status" value="1"/>
</dbReference>
<evidence type="ECO:0000256" key="1">
    <source>
        <dbReference type="ARBA" id="ARBA00023015"/>
    </source>
</evidence>
<dbReference type="NCBIfam" id="TIGR02937">
    <property type="entry name" value="sigma70-ECF"/>
    <property type="match status" value="1"/>
</dbReference>
<comment type="function">
    <text evidence="5">Sigma factors are initiation factors that promote the attachment of RNA polymerase to specific initiation sites and are then released.</text>
</comment>
<organism evidence="8 9">
    <name type="scientific">Nocardia goodfellowii</name>
    <dbReference type="NCBI Taxonomy" id="882446"/>
    <lineage>
        <taxon>Bacteria</taxon>
        <taxon>Bacillati</taxon>
        <taxon>Actinomycetota</taxon>
        <taxon>Actinomycetes</taxon>
        <taxon>Mycobacteriales</taxon>
        <taxon>Nocardiaceae</taxon>
        <taxon>Nocardia</taxon>
    </lineage>
</organism>
<evidence type="ECO:0000313" key="9">
    <source>
        <dbReference type="Proteomes" id="UP001519325"/>
    </source>
</evidence>
<keyword evidence="4 5" id="KW-0804">Transcription</keyword>
<dbReference type="InterPro" id="IPR007624">
    <property type="entry name" value="RNA_pol_sigma70_r3"/>
</dbReference>
<evidence type="ECO:0000256" key="5">
    <source>
        <dbReference type="RuleBase" id="RU362124"/>
    </source>
</evidence>
<dbReference type="InterPro" id="IPR013325">
    <property type="entry name" value="RNA_pol_sigma_r2"/>
</dbReference>
<accession>A0ABS4QTH3</accession>
<dbReference type="InterPro" id="IPR000943">
    <property type="entry name" value="RNA_pol_sigma70"/>
</dbReference>
<dbReference type="InterPro" id="IPR007630">
    <property type="entry name" value="RNA_pol_sigma70_r4"/>
</dbReference>
<comment type="similarity">
    <text evidence="5">Belongs to the sigma-70 factor family.</text>
</comment>
<proteinExistence type="inferred from homology"/>
<reference evidence="8 9" key="1">
    <citation type="submission" date="2021-03" db="EMBL/GenBank/DDBJ databases">
        <title>Sequencing the genomes of 1000 actinobacteria strains.</title>
        <authorList>
            <person name="Klenk H.-P."/>
        </authorList>
    </citation>
    <scope>NUCLEOTIDE SEQUENCE [LARGE SCALE GENOMIC DNA]</scope>
    <source>
        <strain evidence="8 9">DSM 45516</strain>
    </source>
</reference>
<evidence type="ECO:0000256" key="4">
    <source>
        <dbReference type="ARBA" id="ARBA00023163"/>
    </source>
</evidence>
<feature type="domain" description="RNA polymerase sigma-70" evidence="7">
    <location>
        <begin position="283"/>
        <end position="309"/>
    </location>
</feature>
<dbReference type="RefSeq" id="WP_209897600.1">
    <property type="nucleotide sequence ID" value="NZ_JAGGMR010000001.1"/>
</dbReference>
<keyword evidence="1 5" id="KW-0805">Transcription regulation</keyword>
<name>A0ABS4QTH3_9NOCA</name>
<evidence type="ECO:0000259" key="6">
    <source>
        <dbReference type="PROSITE" id="PS00715"/>
    </source>
</evidence>
<keyword evidence="9" id="KW-1185">Reference proteome</keyword>
<dbReference type="EMBL" id="JAGGMR010000001">
    <property type="protein sequence ID" value="MBP2194480.1"/>
    <property type="molecule type" value="Genomic_DNA"/>
</dbReference>
<dbReference type="InterPro" id="IPR013324">
    <property type="entry name" value="RNA_pol_sigma_r3/r4-like"/>
</dbReference>
<dbReference type="Pfam" id="PF04542">
    <property type="entry name" value="Sigma70_r2"/>
    <property type="match status" value="1"/>
</dbReference>
<dbReference type="Pfam" id="PF04539">
    <property type="entry name" value="Sigma70_r3"/>
    <property type="match status" value="1"/>
</dbReference>
<dbReference type="Proteomes" id="UP001519325">
    <property type="component" value="Unassembled WGS sequence"/>
</dbReference>
<dbReference type="InterPro" id="IPR007627">
    <property type="entry name" value="RNA_pol_sigma70_r2"/>
</dbReference>
<dbReference type="InterPro" id="IPR050239">
    <property type="entry name" value="Sigma-70_RNA_pol_init_factors"/>
</dbReference>
<dbReference type="PANTHER" id="PTHR30603">
    <property type="entry name" value="RNA POLYMERASE SIGMA FACTOR RPO"/>
    <property type="match status" value="1"/>
</dbReference>
<gene>
    <name evidence="8" type="ORF">BJ987_007381</name>
</gene>
<dbReference type="CDD" id="cd06171">
    <property type="entry name" value="Sigma70_r4"/>
    <property type="match status" value="1"/>
</dbReference>
<dbReference type="PROSITE" id="PS00715">
    <property type="entry name" value="SIGMA70_1"/>
    <property type="match status" value="1"/>
</dbReference>
<sequence>MPQFCTTTRRLAPTTGSVSEDPIKDYLRAIGRTPLLTAAEEVELAERITAGLRARQELDESAAAGSELDPAARRALRRAAADGEHAKEHMVEANLRLVVSIAKRYPVPTGMSLLDLVQEGTFGLIRAIEKFEPERGLKLSTYATWWIRQAIGRALADQGRTIRIPVHVVEVLNKVTRTQRTLSQQLGRAATSAEIAAELELTTEQVEDVIRHGRTPISLHTPVGEEDDTELGSLLADAAPDPAELVANGQVRGRLDAVLATLSEREREVILLRFGLDRGEPRTLEQVGTALGVSRERIRQLEAKALGKLRQPSRARNLADMLS</sequence>
<dbReference type="SUPFAM" id="SSF88946">
    <property type="entry name" value="Sigma2 domain of RNA polymerase sigma factors"/>
    <property type="match status" value="1"/>
</dbReference>
<dbReference type="Gene3D" id="1.10.10.10">
    <property type="entry name" value="Winged helix-like DNA-binding domain superfamily/Winged helix DNA-binding domain"/>
    <property type="match status" value="2"/>
</dbReference>
<comment type="caution">
    <text evidence="8">The sequence shown here is derived from an EMBL/GenBank/DDBJ whole genome shotgun (WGS) entry which is preliminary data.</text>
</comment>
<dbReference type="InterPro" id="IPR014284">
    <property type="entry name" value="RNA_pol_sigma-70_dom"/>
</dbReference>
<dbReference type="InterPro" id="IPR009042">
    <property type="entry name" value="RNA_pol_sigma70_r1_2"/>
</dbReference>
<evidence type="ECO:0000256" key="3">
    <source>
        <dbReference type="ARBA" id="ARBA00023125"/>
    </source>
</evidence>
<dbReference type="SUPFAM" id="SSF88659">
    <property type="entry name" value="Sigma3 and sigma4 domains of RNA polymerase sigma factors"/>
    <property type="match status" value="2"/>
</dbReference>
<keyword evidence="2 5" id="KW-0731">Sigma factor</keyword>
<evidence type="ECO:0000256" key="2">
    <source>
        <dbReference type="ARBA" id="ARBA00023082"/>
    </source>
</evidence>
<dbReference type="Pfam" id="PF00140">
    <property type="entry name" value="Sigma70_r1_2"/>
    <property type="match status" value="1"/>
</dbReference>
<dbReference type="PANTHER" id="PTHR30603:SF59">
    <property type="entry name" value="RNA POLYMERASE PRINCIPAL SIGMA FACTOR HRDA"/>
    <property type="match status" value="1"/>
</dbReference>
<protein>
    <recommendedName>
        <fullName evidence="5">RNA polymerase sigma factor</fullName>
    </recommendedName>
</protein>